<dbReference type="EMBL" id="JADNYM010000001">
    <property type="protein sequence ID" value="MBG0737906.1"/>
    <property type="molecule type" value="Genomic_DNA"/>
</dbReference>
<dbReference type="InterPro" id="IPR011711">
    <property type="entry name" value="GntR_C"/>
</dbReference>
<dbReference type="SUPFAM" id="SSF46785">
    <property type="entry name" value="Winged helix' DNA-binding domain"/>
    <property type="match status" value="1"/>
</dbReference>
<reference evidence="6 7" key="1">
    <citation type="submission" date="2020-11" db="EMBL/GenBank/DDBJ databases">
        <title>Arthrobacter antarcticus sp. nov., isolated from Antarctic Soil.</title>
        <authorList>
            <person name="Li J."/>
        </authorList>
    </citation>
    <scope>NUCLEOTIDE SEQUENCE [LARGE SCALE GENOMIC DNA]</scope>
    <source>
        <strain evidence="6 7">Z1-20</strain>
    </source>
</reference>
<dbReference type="InterPro" id="IPR036388">
    <property type="entry name" value="WH-like_DNA-bd_sf"/>
</dbReference>
<accession>A0A931G2U2</accession>
<evidence type="ECO:0000313" key="7">
    <source>
        <dbReference type="Proteomes" id="UP000655366"/>
    </source>
</evidence>
<dbReference type="SUPFAM" id="SSF48008">
    <property type="entry name" value="GntR ligand-binding domain-like"/>
    <property type="match status" value="1"/>
</dbReference>
<evidence type="ECO:0000256" key="4">
    <source>
        <dbReference type="SAM" id="MobiDB-lite"/>
    </source>
</evidence>
<dbReference type="PANTHER" id="PTHR43537">
    <property type="entry name" value="TRANSCRIPTIONAL REGULATOR, GNTR FAMILY"/>
    <property type="match status" value="1"/>
</dbReference>
<feature type="region of interest" description="Disordered" evidence="4">
    <location>
        <begin position="1"/>
        <end position="20"/>
    </location>
</feature>
<dbReference type="Pfam" id="PF07729">
    <property type="entry name" value="FCD"/>
    <property type="match status" value="1"/>
</dbReference>
<dbReference type="CDD" id="cd07377">
    <property type="entry name" value="WHTH_GntR"/>
    <property type="match status" value="1"/>
</dbReference>
<evidence type="ECO:0000313" key="6">
    <source>
        <dbReference type="EMBL" id="MBG0737906.1"/>
    </source>
</evidence>
<comment type="caution">
    <text evidence="6">The sequence shown here is derived from an EMBL/GenBank/DDBJ whole genome shotgun (WGS) entry which is preliminary data.</text>
</comment>
<organism evidence="6 7">
    <name type="scientific">Arthrobacter terrae</name>
    <dbReference type="NCBI Taxonomy" id="2935737"/>
    <lineage>
        <taxon>Bacteria</taxon>
        <taxon>Bacillati</taxon>
        <taxon>Actinomycetota</taxon>
        <taxon>Actinomycetes</taxon>
        <taxon>Micrococcales</taxon>
        <taxon>Micrococcaceae</taxon>
        <taxon>Arthrobacter</taxon>
    </lineage>
</organism>
<dbReference type="Pfam" id="PF00392">
    <property type="entry name" value="GntR"/>
    <property type="match status" value="1"/>
</dbReference>
<dbReference type="GO" id="GO:0003677">
    <property type="term" value="F:DNA binding"/>
    <property type="evidence" value="ECO:0007669"/>
    <property type="project" value="UniProtKB-KW"/>
</dbReference>
<evidence type="ECO:0000256" key="1">
    <source>
        <dbReference type="ARBA" id="ARBA00023015"/>
    </source>
</evidence>
<dbReference type="InterPro" id="IPR036390">
    <property type="entry name" value="WH_DNA-bd_sf"/>
</dbReference>
<dbReference type="Gene3D" id="1.10.10.10">
    <property type="entry name" value="Winged helix-like DNA-binding domain superfamily/Winged helix DNA-binding domain"/>
    <property type="match status" value="1"/>
</dbReference>
<keyword evidence="1" id="KW-0805">Transcription regulation</keyword>
<dbReference type="InterPro" id="IPR008920">
    <property type="entry name" value="TF_FadR/GntR_C"/>
</dbReference>
<feature type="compositionally biased region" description="Polar residues" evidence="4">
    <location>
        <begin position="8"/>
        <end position="18"/>
    </location>
</feature>
<dbReference type="PANTHER" id="PTHR43537:SF5">
    <property type="entry name" value="UXU OPERON TRANSCRIPTIONAL REGULATOR"/>
    <property type="match status" value="1"/>
</dbReference>
<proteinExistence type="predicted"/>
<dbReference type="Proteomes" id="UP000655366">
    <property type="component" value="Unassembled WGS sequence"/>
</dbReference>
<keyword evidence="7" id="KW-1185">Reference proteome</keyword>
<feature type="domain" description="HTH gntR-type" evidence="5">
    <location>
        <begin position="18"/>
        <end position="85"/>
    </location>
</feature>
<sequence>MGNHASEPGSTTVSSETGSKSERAYAAIKDKILGGEYTPGYRLVLAKLAEDLGFSVVPVREAIRRLEAESFVTFERNVGATVAGIDPTEYLYTMQTLSIVEGAATALSAPLITGPDITRARAVNARMSRSLEHFDPIRFTALNLEFHSILFENCPNPHILDLVHRGWNRLQALRSSTFNYVPGRAGESVTEHEALLKLLESGAGAEDIERAARAHRAATLDAYLAHNASDQQAHALLTPSY</sequence>
<evidence type="ECO:0000256" key="3">
    <source>
        <dbReference type="ARBA" id="ARBA00023163"/>
    </source>
</evidence>
<dbReference type="GO" id="GO:0003700">
    <property type="term" value="F:DNA-binding transcription factor activity"/>
    <property type="evidence" value="ECO:0007669"/>
    <property type="project" value="InterPro"/>
</dbReference>
<dbReference type="SMART" id="SM00895">
    <property type="entry name" value="FCD"/>
    <property type="match status" value="1"/>
</dbReference>
<protein>
    <submittedName>
        <fullName evidence="6">GntR family transcriptional regulator</fullName>
    </submittedName>
</protein>
<dbReference type="PROSITE" id="PS50949">
    <property type="entry name" value="HTH_GNTR"/>
    <property type="match status" value="1"/>
</dbReference>
<evidence type="ECO:0000259" key="5">
    <source>
        <dbReference type="PROSITE" id="PS50949"/>
    </source>
</evidence>
<dbReference type="InterPro" id="IPR000524">
    <property type="entry name" value="Tscrpt_reg_HTH_GntR"/>
</dbReference>
<keyword evidence="3" id="KW-0804">Transcription</keyword>
<dbReference type="Gene3D" id="1.20.120.530">
    <property type="entry name" value="GntR ligand-binding domain-like"/>
    <property type="match status" value="1"/>
</dbReference>
<dbReference type="SMART" id="SM00345">
    <property type="entry name" value="HTH_GNTR"/>
    <property type="match status" value="1"/>
</dbReference>
<name>A0A931G2U2_9MICC</name>
<evidence type="ECO:0000256" key="2">
    <source>
        <dbReference type="ARBA" id="ARBA00023125"/>
    </source>
</evidence>
<keyword evidence="2" id="KW-0238">DNA-binding</keyword>
<dbReference type="AlphaFoldDB" id="A0A931G2U2"/>
<gene>
    <name evidence="6" type="ORF">IV500_00430</name>
</gene>